<dbReference type="Proteomes" id="UP000599024">
    <property type="component" value="Unassembled WGS sequence"/>
</dbReference>
<reference evidence="8 9" key="1">
    <citation type="submission" date="2020-08" db="EMBL/GenBank/DDBJ databases">
        <title>Bridging the membrane lipid divide: bacteria of the FCB group superphylum have the potential to synthesize archaeal ether lipids.</title>
        <authorList>
            <person name="Villanueva L."/>
            <person name="Von Meijenfeldt F.A.B."/>
            <person name="Westbye A.B."/>
            <person name="Yadav S."/>
            <person name="Hopmans E.C."/>
            <person name="Dutilh B.E."/>
            <person name="Sinninghe Damste J.S."/>
        </authorList>
    </citation>
    <scope>NUCLEOTIDE SEQUENCE [LARGE SCALE GENOMIC DNA]</scope>
    <source>
        <strain evidence="8">NIOZ-UU81</strain>
    </source>
</reference>
<comment type="similarity">
    <text evidence="2">Belongs to the EamA transporter family.</text>
</comment>
<dbReference type="GO" id="GO:0016020">
    <property type="term" value="C:membrane"/>
    <property type="evidence" value="ECO:0007669"/>
    <property type="project" value="UniProtKB-SubCell"/>
</dbReference>
<evidence type="ECO:0000313" key="9">
    <source>
        <dbReference type="Proteomes" id="UP000599024"/>
    </source>
</evidence>
<gene>
    <name evidence="8" type="ORF">H8E79_09300</name>
</gene>
<dbReference type="SUPFAM" id="SSF103481">
    <property type="entry name" value="Multidrug resistance efflux transporter EmrE"/>
    <property type="match status" value="2"/>
</dbReference>
<name>A0A8J6NBS9_9BACT</name>
<evidence type="ECO:0000313" key="8">
    <source>
        <dbReference type="EMBL" id="MBC8209344.1"/>
    </source>
</evidence>
<dbReference type="AlphaFoldDB" id="A0A8J6NBS9"/>
<protein>
    <submittedName>
        <fullName evidence="8">DMT family transporter</fullName>
    </submittedName>
</protein>
<dbReference type="EMBL" id="JACNLK010000092">
    <property type="protein sequence ID" value="MBC8209344.1"/>
    <property type="molecule type" value="Genomic_DNA"/>
</dbReference>
<evidence type="ECO:0000256" key="5">
    <source>
        <dbReference type="ARBA" id="ARBA00023136"/>
    </source>
</evidence>
<evidence type="ECO:0000256" key="1">
    <source>
        <dbReference type="ARBA" id="ARBA00004141"/>
    </source>
</evidence>
<dbReference type="InterPro" id="IPR000620">
    <property type="entry name" value="EamA_dom"/>
</dbReference>
<evidence type="ECO:0000256" key="4">
    <source>
        <dbReference type="ARBA" id="ARBA00022989"/>
    </source>
</evidence>
<feature type="transmembrane region" description="Helical" evidence="6">
    <location>
        <begin position="171"/>
        <end position="194"/>
    </location>
</feature>
<evidence type="ECO:0000256" key="6">
    <source>
        <dbReference type="SAM" id="Phobius"/>
    </source>
</evidence>
<feature type="domain" description="EamA" evidence="7">
    <location>
        <begin position="141"/>
        <end position="277"/>
    </location>
</feature>
<keyword evidence="5 6" id="KW-0472">Membrane</keyword>
<keyword evidence="4 6" id="KW-1133">Transmembrane helix</keyword>
<evidence type="ECO:0000256" key="3">
    <source>
        <dbReference type="ARBA" id="ARBA00022692"/>
    </source>
</evidence>
<dbReference type="InterPro" id="IPR037185">
    <property type="entry name" value="EmrE-like"/>
</dbReference>
<feature type="transmembrane region" description="Helical" evidence="6">
    <location>
        <begin position="200"/>
        <end position="223"/>
    </location>
</feature>
<comment type="caution">
    <text evidence="8">The sequence shown here is derived from an EMBL/GenBank/DDBJ whole genome shotgun (WGS) entry which is preliminary data.</text>
</comment>
<feature type="transmembrane region" description="Helical" evidence="6">
    <location>
        <begin position="20"/>
        <end position="40"/>
    </location>
</feature>
<dbReference type="Pfam" id="PF00892">
    <property type="entry name" value="EamA"/>
    <property type="match status" value="2"/>
</dbReference>
<accession>A0A8J6NBS9</accession>
<proteinExistence type="inferred from homology"/>
<feature type="transmembrane region" description="Helical" evidence="6">
    <location>
        <begin position="138"/>
        <end position="159"/>
    </location>
</feature>
<feature type="transmembrane region" description="Helical" evidence="6">
    <location>
        <begin position="108"/>
        <end position="126"/>
    </location>
</feature>
<feature type="domain" description="EamA" evidence="7">
    <location>
        <begin position="1"/>
        <end position="125"/>
    </location>
</feature>
<evidence type="ECO:0000256" key="2">
    <source>
        <dbReference type="ARBA" id="ARBA00007362"/>
    </source>
</evidence>
<sequence length="293" mass="31321">MFWGGTFVAGRLLAAELHPLTAASLRFLLASAMLLTAILVRDKSLPRLNKRQWGALTLLGLTGVFAYNIFFFTGLQTIEAGRASMIIAVNPVITAFLAILFFSERPSLSKISGMLIAVCGALIVISRGQPASLFQGDIGGLGELCIVGCVLSWSAYTLIGKRLLTDIQPLVAVAYSCSIGALFLTIMTFLTGYLGEVRELSAAAAGSLFYFAFFGTTLGFIWFYDGVKKLGAGRAAMYINLVPVSGVLLGTLFLDERPGSSLFIGGALVFSGLYLINRTPAIPSLQQRSRLHG</sequence>
<comment type="subcellular location">
    <subcellularLocation>
        <location evidence="1">Membrane</location>
        <topology evidence="1">Multi-pass membrane protein</topology>
    </subcellularLocation>
</comment>
<feature type="transmembrane region" description="Helical" evidence="6">
    <location>
        <begin position="52"/>
        <end position="71"/>
    </location>
</feature>
<keyword evidence="3 6" id="KW-0812">Transmembrane</keyword>
<feature type="transmembrane region" description="Helical" evidence="6">
    <location>
        <begin position="260"/>
        <end position="277"/>
    </location>
</feature>
<dbReference type="InterPro" id="IPR050638">
    <property type="entry name" value="AA-Vitamin_Transporters"/>
</dbReference>
<feature type="transmembrane region" description="Helical" evidence="6">
    <location>
        <begin position="235"/>
        <end position="254"/>
    </location>
</feature>
<dbReference type="PANTHER" id="PTHR32322:SF2">
    <property type="entry name" value="EAMA DOMAIN-CONTAINING PROTEIN"/>
    <property type="match status" value="1"/>
</dbReference>
<organism evidence="8 9">
    <name type="scientific">Candidatus Desulfatifera sulfidica</name>
    <dbReference type="NCBI Taxonomy" id="2841691"/>
    <lineage>
        <taxon>Bacteria</taxon>
        <taxon>Pseudomonadati</taxon>
        <taxon>Thermodesulfobacteriota</taxon>
        <taxon>Desulfobulbia</taxon>
        <taxon>Desulfobulbales</taxon>
        <taxon>Desulfobulbaceae</taxon>
        <taxon>Candidatus Desulfatifera</taxon>
    </lineage>
</organism>
<evidence type="ECO:0000259" key="7">
    <source>
        <dbReference type="Pfam" id="PF00892"/>
    </source>
</evidence>
<dbReference type="Gene3D" id="1.10.3730.20">
    <property type="match status" value="1"/>
</dbReference>
<dbReference type="PANTHER" id="PTHR32322">
    <property type="entry name" value="INNER MEMBRANE TRANSPORTER"/>
    <property type="match status" value="1"/>
</dbReference>
<feature type="transmembrane region" description="Helical" evidence="6">
    <location>
        <begin position="83"/>
        <end position="101"/>
    </location>
</feature>